<evidence type="ECO:0000313" key="4">
    <source>
        <dbReference type="Ensembl" id="ENSEBUP00000005880.1"/>
    </source>
</evidence>
<feature type="domain" description="C1q" evidence="3">
    <location>
        <begin position="61"/>
        <end position="179"/>
    </location>
</feature>
<dbReference type="Ensembl" id="ENSEBUT00000006325.1">
    <property type="protein sequence ID" value="ENSEBUP00000005880.1"/>
    <property type="gene ID" value="ENSEBUG00000003920.1"/>
</dbReference>
<reference evidence="4" key="1">
    <citation type="submission" date="2025-08" db="UniProtKB">
        <authorList>
            <consortium name="Ensembl"/>
        </authorList>
    </citation>
    <scope>IDENTIFICATION</scope>
</reference>
<organism evidence="4 5">
    <name type="scientific">Eptatretus burgeri</name>
    <name type="common">Inshore hagfish</name>
    <dbReference type="NCBI Taxonomy" id="7764"/>
    <lineage>
        <taxon>Eukaryota</taxon>
        <taxon>Metazoa</taxon>
        <taxon>Chordata</taxon>
        <taxon>Craniata</taxon>
        <taxon>Vertebrata</taxon>
        <taxon>Cyclostomata</taxon>
        <taxon>Myxini</taxon>
        <taxon>Myxiniformes</taxon>
        <taxon>Myxinidae</taxon>
        <taxon>Eptatretinae</taxon>
        <taxon>Eptatretus</taxon>
    </lineage>
</organism>
<dbReference type="PROSITE" id="PS50871">
    <property type="entry name" value="C1Q"/>
    <property type="match status" value="1"/>
</dbReference>
<dbReference type="SUPFAM" id="SSF49842">
    <property type="entry name" value="TNF-like"/>
    <property type="match status" value="1"/>
</dbReference>
<keyword evidence="2" id="KW-0964">Secreted</keyword>
<proteinExistence type="predicted"/>
<dbReference type="PANTHER" id="PTHR15427">
    <property type="entry name" value="EMILIN ELASTIN MICROFIBRIL INTERFACE-LOCATED PROTEIN ELASTIN MICROFIBRIL INTERFACER"/>
    <property type="match status" value="1"/>
</dbReference>
<evidence type="ECO:0000313" key="5">
    <source>
        <dbReference type="Proteomes" id="UP000694388"/>
    </source>
</evidence>
<reference evidence="4" key="2">
    <citation type="submission" date="2025-09" db="UniProtKB">
        <authorList>
            <consortium name="Ensembl"/>
        </authorList>
    </citation>
    <scope>IDENTIFICATION</scope>
</reference>
<keyword evidence="5" id="KW-1185">Reference proteome</keyword>
<evidence type="ECO:0000259" key="3">
    <source>
        <dbReference type="PROSITE" id="PS50871"/>
    </source>
</evidence>
<protein>
    <submittedName>
        <fullName evidence="4">C1q and TNF related 8</fullName>
    </submittedName>
</protein>
<dbReference type="AlphaFoldDB" id="A0A8C4ND27"/>
<dbReference type="GO" id="GO:0005581">
    <property type="term" value="C:collagen trimer"/>
    <property type="evidence" value="ECO:0007669"/>
    <property type="project" value="UniProtKB-KW"/>
</dbReference>
<dbReference type="GeneTree" id="ENSGT00940000163090"/>
<dbReference type="InterPro" id="IPR008983">
    <property type="entry name" value="Tumour_necrosis_fac-like_dom"/>
</dbReference>
<dbReference type="Proteomes" id="UP000694388">
    <property type="component" value="Unplaced"/>
</dbReference>
<dbReference type="Pfam" id="PF00386">
    <property type="entry name" value="C1q"/>
    <property type="match status" value="1"/>
</dbReference>
<dbReference type="PANTHER" id="PTHR15427:SF33">
    <property type="entry name" value="COLLAGEN IV NC1 DOMAIN-CONTAINING PROTEIN"/>
    <property type="match status" value="1"/>
</dbReference>
<dbReference type="InterPro" id="IPR050392">
    <property type="entry name" value="Collagen/C1q_domain"/>
</dbReference>
<accession>A0A8C4ND27</accession>
<dbReference type="Gene3D" id="2.60.120.40">
    <property type="match status" value="1"/>
</dbReference>
<comment type="subcellular location">
    <subcellularLocation>
        <location evidence="1">Secreted</location>
    </subcellularLocation>
</comment>
<name>A0A8C4ND27_EPTBU</name>
<dbReference type="InterPro" id="IPR001073">
    <property type="entry name" value="C1q_dom"/>
</dbReference>
<evidence type="ECO:0000256" key="1">
    <source>
        <dbReference type="ARBA" id="ARBA00004613"/>
    </source>
</evidence>
<sequence length="179" mass="18773">SPPALPAWTGSSQRELLLLKLGEHGDHGPFGPDGIAGGPGLMGPEGKSGLRGQTGNPGIMPEPVAGAFSVARLSSQEGTTESRSLSFETAFVNVAGRLDLPSGGYAAPVPGVYHFNINVHSWNGRETFLHVMRNEDACAALHAQPGQRSVSLSQSLLLPLHTDDKVPALHLGHHIQPDN</sequence>
<evidence type="ECO:0000256" key="2">
    <source>
        <dbReference type="ARBA" id="ARBA00022525"/>
    </source>
</evidence>